<feature type="transmembrane region" description="Helical" evidence="7">
    <location>
        <begin position="374"/>
        <end position="392"/>
    </location>
</feature>
<feature type="transmembrane region" description="Helical" evidence="7">
    <location>
        <begin position="404"/>
        <end position="421"/>
    </location>
</feature>
<organism evidence="9 10">
    <name type="scientific">Garciella nitratireducens DSM 15102</name>
    <dbReference type="NCBI Taxonomy" id="1121911"/>
    <lineage>
        <taxon>Bacteria</taxon>
        <taxon>Bacillati</taxon>
        <taxon>Bacillota</taxon>
        <taxon>Clostridia</taxon>
        <taxon>Eubacteriales</taxon>
        <taxon>Eubacteriaceae</taxon>
        <taxon>Garciella</taxon>
    </lineage>
</organism>
<feature type="domain" description="Type II secretion system protein GspE N-terminal" evidence="8">
    <location>
        <begin position="552"/>
        <end position="611"/>
    </location>
</feature>
<dbReference type="PANTHER" id="PTHR43867">
    <property type="entry name" value="CELLULOSE SYNTHASE CATALYTIC SUBUNIT A [UDP-FORMING]"/>
    <property type="match status" value="1"/>
</dbReference>
<keyword evidence="6 7" id="KW-0472">Membrane</keyword>
<dbReference type="PANTHER" id="PTHR43867:SF2">
    <property type="entry name" value="CELLULOSE SYNTHASE CATALYTIC SUBUNIT A [UDP-FORMING]"/>
    <property type="match status" value="1"/>
</dbReference>
<dbReference type="InterPro" id="IPR037257">
    <property type="entry name" value="T2SS_E_N_sf"/>
</dbReference>
<dbReference type="GO" id="GO:0016020">
    <property type="term" value="C:membrane"/>
    <property type="evidence" value="ECO:0007669"/>
    <property type="project" value="UniProtKB-SubCell"/>
</dbReference>
<dbReference type="Gene3D" id="3.30.300.160">
    <property type="entry name" value="Type II secretion system, protein E, N-terminal domain"/>
    <property type="match status" value="1"/>
</dbReference>
<name>A0A1T4KZH8_9FIRM</name>
<dbReference type="RefSeq" id="WP_087678175.1">
    <property type="nucleotide sequence ID" value="NZ_FUWV01000003.1"/>
</dbReference>
<dbReference type="OrthoDB" id="9797391at2"/>
<dbReference type="SUPFAM" id="SSF53448">
    <property type="entry name" value="Nucleotide-diphospho-sugar transferases"/>
    <property type="match status" value="1"/>
</dbReference>
<dbReference type="GO" id="GO:0016757">
    <property type="term" value="F:glycosyltransferase activity"/>
    <property type="evidence" value="ECO:0007669"/>
    <property type="project" value="UniProtKB-KW"/>
</dbReference>
<keyword evidence="10" id="KW-1185">Reference proteome</keyword>
<dbReference type="Proteomes" id="UP000196365">
    <property type="component" value="Unassembled WGS sequence"/>
</dbReference>
<dbReference type="AlphaFoldDB" id="A0A1T4KZH8"/>
<protein>
    <submittedName>
        <fullName evidence="9">Adsorption protein B</fullName>
    </submittedName>
</protein>
<evidence type="ECO:0000256" key="6">
    <source>
        <dbReference type="ARBA" id="ARBA00023136"/>
    </source>
</evidence>
<gene>
    <name evidence="9" type="ORF">SAMN02745973_00752</name>
</gene>
<evidence type="ECO:0000256" key="4">
    <source>
        <dbReference type="ARBA" id="ARBA00022692"/>
    </source>
</evidence>
<keyword evidence="4 7" id="KW-0812">Transmembrane</keyword>
<evidence type="ECO:0000313" key="10">
    <source>
        <dbReference type="Proteomes" id="UP000196365"/>
    </source>
</evidence>
<sequence>MNTIIYYTGLVIALLFILFSLDDLVFDFLYPIIVTKKQKQRLDISKLDDTPHSLLCVMIAAWHEDSVIEDMIENLLQTIHYPKTLFHLFIGIYPNDSATYKVVEKLEKKYSNVHMVMNSLPGPTNKAQNLNNIIEHIIKFENQHKIRFSTFIIHDAEDVIHPTSFKLINYLSYKHDAIQLPVFPLQPYPTIHTFFKFITSTTYADEFAENHYRSLPTRQASNAFVPSAGTGFAFSHRVLDKIGSSILFSEDNLTEDYSLSLRFKQLGIHTHFFIEGLQRVLNNGKVIVEYVATKELFPNTFHEAVKQKSRWIYGISFQTFSIIDIIKSKNLSLFSKYSLYKDWKAKFSNLFIVIGYILFLYIILSFFFNIPTIYPYHSFSWYLSILLTLFMIERQLTRAISLKNIYGWRSMIAGCFIPPIIPIRIVWGNIINFTATISAWKTYIFGMSKNRNKRPRWQKTEHSYISPQALKRYKRKLGDIILEKQLIDSDTLYHALKQSKNNAEPLGQTLKRLKIISEDDLCECLGEILGIQYLKITNDNLPKYFPQKNIYILEKYNVIPIISTKNHLVLASSEPISDKIITEISSCLKKKVDKIVLASPQDILQAIETLKKHSIQISNIKFGEYLLDHTIITIEQLIDALRVQKTYTKQLGEILMEMGVILKEDLEPLLKNYKLYQQSIRGNQTMALQEE</sequence>
<keyword evidence="2" id="KW-0328">Glycosyltransferase</keyword>
<evidence type="ECO:0000256" key="7">
    <source>
        <dbReference type="SAM" id="Phobius"/>
    </source>
</evidence>
<dbReference type="Pfam" id="PF05157">
    <property type="entry name" value="MshEN"/>
    <property type="match status" value="1"/>
</dbReference>
<evidence type="ECO:0000313" key="9">
    <source>
        <dbReference type="EMBL" id="SJZ47862.1"/>
    </source>
</evidence>
<evidence type="ECO:0000259" key="8">
    <source>
        <dbReference type="Pfam" id="PF05157"/>
    </source>
</evidence>
<dbReference type="SUPFAM" id="SSF160246">
    <property type="entry name" value="EspE N-terminal domain-like"/>
    <property type="match status" value="2"/>
</dbReference>
<reference evidence="9 10" key="1">
    <citation type="submission" date="2017-02" db="EMBL/GenBank/DDBJ databases">
        <authorList>
            <person name="Peterson S.W."/>
        </authorList>
    </citation>
    <scope>NUCLEOTIDE SEQUENCE [LARGE SCALE GENOMIC DNA]</scope>
    <source>
        <strain evidence="9 10">DSM 15102</strain>
    </source>
</reference>
<feature type="transmembrane region" description="Helical" evidence="7">
    <location>
        <begin position="6"/>
        <end position="30"/>
    </location>
</feature>
<proteinExistence type="predicted"/>
<evidence type="ECO:0000256" key="3">
    <source>
        <dbReference type="ARBA" id="ARBA00022679"/>
    </source>
</evidence>
<accession>A0A1T4KZH8</accession>
<evidence type="ECO:0000256" key="1">
    <source>
        <dbReference type="ARBA" id="ARBA00004141"/>
    </source>
</evidence>
<dbReference type="InterPro" id="IPR050321">
    <property type="entry name" value="Glycosyltr_2/OpgH_subfam"/>
</dbReference>
<keyword evidence="3" id="KW-0808">Transferase</keyword>
<feature type="transmembrane region" description="Helical" evidence="7">
    <location>
        <begin position="347"/>
        <end position="368"/>
    </location>
</feature>
<dbReference type="Gene3D" id="3.90.550.10">
    <property type="entry name" value="Spore Coat Polysaccharide Biosynthesis Protein SpsA, Chain A"/>
    <property type="match status" value="1"/>
</dbReference>
<dbReference type="Pfam" id="PF13641">
    <property type="entry name" value="Glyco_tranf_2_3"/>
    <property type="match status" value="1"/>
</dbReference>
<dbReference type="InterPro" id="IPR029044">
    <property type="entry name" value="Nucleotide-diphossugar_trans"/>
</dbReference>
<evidence type="ECO:0000256" key="2">
    <source>
        <dbReference type="ARBA" id="ARBA00022676"/>
    </source>
</evidence>
<evidence type="ECO:0000256" key="5">
    <source>
        <dbReference type="ARBA" id="ARBA00022989"/>
    </source>
</evidence>
<comment type="subcellular location">
    <subcellularLocation>
        <location evidence="1">Membrane</location>
        <topology evidence="1">Multi-pass membrane protein</topology>
    </subcellularLocation>
</comment>
<dbReference type="EMBL" id="FUWV01000003">
    <property type="protein sequence ID" value="SJZ47862.1"/>
    <property type="molecule type" value="Genomic_DNA"/>
</dbReference>
<dbReference type="InterPro" id="IPR007831">
    <property type="entry name" value="T2SS_GspE_N"/>
</dbReference>
<keyword evidence="5 7" id="KW-1133">Transmembrane helix</keyword>